<dbReference type="Pfam" id="PF03747">
    <property type="entry name" value="ADP_ribosyl_GH"/>
    <property type="match status" value="1"/>
</dbReference>
<dbReference type="PANTHER" id="PTHR16222">
    <property type="entry name" value="ADP-RIBOSYLGLYCOHYDROLASE"/>
    <property type="match status" value="1"/>
</dbReference>
<evidence type="ECO:0000313" key="14">
    <source>
        <dbReference type="Proteomes" id="UP001148838"/>
    </source>
</evidence>
<comment type="similarity">
    <text evidence="1">Belongs to the ADP-ribosylglycohydrolase family.</text>
</comment>
<evidence type="ECO:0000256" key="5">
    <source>
        <dbReference type="ARBA" id="ARBA00042398"/>
    </source>
</evidence>
<dbReference type="SUPFAM" id="SSF101478">
    <property type="entry name" value="ADP-ribosylglycohydrolase"/>
    <property type="match status" value="1"/>
</dbReference>
<proteinExistence type="inferred from homology"/>
<accession>A0ABQ8TXG3</accession>
<evidence type="ECO:0000256" key="6">
    <source>
        <dbReference type="ARBA" id="ARBA00042471"/>
    </source>
</evidence>
<keyword evidence="14" id="KW-1185">Reference proteome</keyword>
<dbReference type="Proteomes" id="UP001148838">
    <property type="component" value="Unassembled WGS sequence"/>
</dbReference>
<evidence type="ECO:0000256" key="2">
    <source>
        <dbReference type="ARBA" id="ARBA00012255"/>
    </source>
</evidence>
<dbReference type="PANTHER" id="PTHR16222:SF24">
    <property type="entry name" value="ADP-RIBOSYLHYDROLASE ARH3"/>
    <property type="match status" value="1"/>
</dbReference>
<evidence type="ECO:0000256" key="9">
    <source>
        <dbReference type="ARBA" id="ARBA00043187"/>
    </source>
</evidence>
<feature type="signal peptide" evidence="12">
    <location>
        <begin position="1"/>
        <end position="22"/>
    </location>
</feature>
<evidence type="ECO:0000256" key="11">
    <source>
        <dbReference type="ARBA" id="ARBA00049015"/>
    </source>
</evidence>
<feature type="chain" id="PRO_5045438666" description="ADP-ribosylhydrolase ARH3" evidence="12">
    <location>
        <begin position="23"/>
        <end position="315"/>
    </location>
</feature>
<reference evidence="13 14" key="1">
    <citation type="journal article" date="2022" name="Allergy">
        <title>Genome assembly and annotation of Periplaneta americana reveal a comprehensive cockroach allergen profile.</title>
        <authorList>
            <person name="Wang L."/>
            <person name="Xiong Q."/>
            <person name="Saelim N."/>
            <person name="Wang L."/>
            <person name="Nong W."/>
            <person name="Wan A.T."/>
            <person name="Shi M."/>
            <person name="Liu X."/>
            <person name="Cao Q."/>
            <person name="Hui J.H.L."/>
            <person name="Sookrung N."/>
            <person name="Leung T.F."/>
            <person name="Tungtrongchitr A."/>
            <person name="Tsui S.K.W."/>
        </authorList>
    </citation>
    <scope>NUCLEOTIDE SEQUENCE [LARGE SCALE GENOMIC DNA]</scope>
    <source>
        <strain evidence="13">PWHHKU_190912</strain>
    </source>
</reference>
<evidence type="ECO:0000256" key="10">
    <source>
        <dbReference type="ARBA" id="ARBA00043193"/>
    </source>
</evidence>
<evidence type="ECO:0000256" key="4">
    <source>
        <dbReference type="ARBA" id="ARBA00041057"/>
    </source>
</evidence>
<evidence type="ECO:0000256" key="8">
    <source>
        <dbReference type="ARBA" id="ARBA00042850"/>
    </source>
</evidence>
<evidence type="ECO:0000256" key="1">
    <source>
        <dbReference type="ARBA" id="ARBA00010702"/>
    </source>
</evidence>
<evidence type="ECO:0000256" key="3">
    <source>
        <dbReference type="ARBA" id="ARBA00022801"/>
    </source>
</evidence>
<keyword evidence="12" id="KW-0732">Signal</keyword>
<evidence type="ECO:0000256" key="7">
    <source>
        <dbReference type="ARBA" id="ARBA00042722"/>
    </source>
</evidence>
<sequence>MKYDTLMIKIILCINLQPFTFAAPVKQYTDDAAMTKCLAESLITQGKFDALDVAKRFVKEYFNEPRRGYGQNVIDVFHKLRGRKFDDPFGPAREQFDGTGSFGNGGAMRVAPLALFSHANYDELVNVVRRSAELTHTHKLGYDGTILQAIAIQQSLHLNPKENLDVQDFASKLMQKMAQIEKDTEGLGLDDPCPYQTQLKSMQILLDKKDEAHDEEVERTLGNSVAALYSVPTAIFCFLRACSPIPEIKTNNPFRRTIQYAISLGGDTDTIANMAGAIAGAYYGECMISENVRKHCEAADQFVEYADKLHKIACK</sequence>
<evidence type="ECO:0000313" key="13">
    <source>
        <dbReference type="EMBL" id="KAJ4451406.1"/>
    </source>
</evidence>
<dbReference type="InterPro" id="IPR050792">
    <property type="entry name" value="ADP-ribosylglycohydrolase"/>
</dbReference>
<dbReference type="EC" id="3.2.1.143" evidence="2"/>
<organism evidence="13 14">
    <name type="scientific">Periplaneta americana</name>
    <name type="common">American cockroach</name>
    <name type="synonym">Blatta americana</name>
    <dbReference type="NCBI Taxonomy" id="6978"/>
    <lineage>
        <taxon>Eukaryota</taxon>
        <taxon>Metazoa</taxon>
        <taxon>Ecdysozoa</taxon>
        <taxon>Arthropoda</taxon>
        <taxon>Hexapoda</taxon>
        <taxon>Insecta</taxon>
        <taxon>Pterygota</taxon>
        <taxon>Neoptera</taxon>
        <taxon>Polyneoptera</taxon>
        <taxon>Dictyoptera</taxon>
        <taxon>Blattodea</taxon>
        <taxon>Blattoidea</taxon>
        <taxon>Blattidae</taxon>
        <taxon>Blattinae</taxon>
        <taxon>Periplaneta</taxon>
    </lineage>
</organism>
<name>A0ABQ8TXG3_PERAM</name>
<gene>
    <name evidence="13" type="ORF">ANN_02868</name>
</gene>
<dbReference type="Gene3D" id="1.10.4080.10">
    <property type="entry name" value="ADP-ribosylation/Crystallin J1"/>
    <property type="match status" value="1"/>
</dbReference>
<dbReference type="InterPro" id="IPR036705">
    <property type="entry name" value="Ribosyl_crysJ1_sf"/>
</dbReference>
<comment type="catalytic activity">
    <reaction evidence="11">
        <text>alpha-NAD(+) + H2O = ADP-D-ribose + nicotinamide + H(+)</text>
        <dbReference type="Rhea" id="RHEA:68792"/>
        <dbReference type="ChEBI" id="CHEBI:15377"/>
        <dbReference type="ChEBI" id="CHEBI:15378"/>
        <dbReference type="ChEBI" id="CHEBI:17154"/>
        <dbReference type="ChEBI" id="CHEBI:57967"/>
        <dbReference type="ChEBI" id="CHEBI:77017"/>
    </reaction>
</comment>
<dbReference type="EMBL" id="JAJSOF020000001">
    <property type="protein sequence ID" value="KAJ4451406.1"/>
    <property type="molecule type" value="Genomic_DNA"/>
</dbReference>
<dbReference type="InterPro" id="IPR005502">
    <property type="entry name" value="Ribosyl_crysJ1"/>
</dbReference>
<comment type="caution">
    <text evidence="13">The sequence shown here is derived from an EMBL/GenBank/DDBJ whole genome shotgun (WGS) entry which is preliminary data.</text>
</comment>
<keyword evidence="3" id="KW-0378">Hydrolase</keyword>
<evidence type="ECO:0000256" key="12">
    <source>
        <dbReference type="SAM" id="SignalP"/>
    </source>
</evidence>
<protein>
    <recommendedName>
        <fullName evidence="4">ADP-ribosylhydrolase ARH3</fullName>
        <ecNumber evidence="2">3.2.1.143</ecNumber>
    </recommendedName>
    <alternativeName>
        <fullName evidence="5">ADP-ribose glycohydrolase ARH3</fullName>
    </alternativeName>
    <alternativeName>
        <fullName evidence="6">ADP-ribosylhydrolase 3</fullName>
    </alternativeName>
    <alternativeName>
        <fullName evidence="9">O-acetyl-ADP-ribose deacetylase ARH3</fullName>
    </alternativeName>
    <alternativeName>
        <fullName evidence="10">Poly(ADP-ribose) glycohydrolase ARH3</fullName>
    </alternativeName>
    <alternativeName>
        <fullName evidence="8">[Protein ADP-ribosylarginine] hydrolase-like protein 2</fullName>
    </alternativeName>
    <alternativeName>
        <fullName evidence="7">[Protein ADP-ribosylserine] hydrolase</fullName>
    </alternativeName>
</protein>